<name>A0A6G7GNU9_KUEST</name>
<sequence>MLHRLGQIGNFILFLDIHSLLFRKQVHLTKSVQHMEYLYICP</sequence>
<dbReference type="Proteomes" id="UP000501926">
    <property type="component" value="Chromosome"/>
</dbReference>
<evidence type="ECO:0000313" key="1">
    <source>
        <dbReference type="EMBL" id="QII11111.1"/>
    </source>
</evidence>
<evidence type="ECO:0000313" key="2">
    <source>
        <dbReference type="Proteomes" id="UP000501926"/>
    </source>
</evidence>
<reference evidence="1 2" key="1">
    <citation type="submission" date="2020-02" db="EMBL/GenBank/DDBJ databases">
        <title>Newly sequenced genome of strain CSTR1 showed variability in Candidatus Kuenenia stuttgartiensis genomes.</title>
        <authorList>
            <person name="Ding C."/>
            <person name="Adrian L."/>
        </authorList>
    </citation>
    <scope>NUCLEOTIDE SEQUENCE [LARGE SCALE GENOMIC DNA]</scope>
    <source>
        <strain evidence="1 2">CSTR1</strain>
    </source>
</reference>
<dbReference type="EMBL" id="CP049055">
    <property type="protein sequence ID" value="QII11111.1"/>
    <property type="molecule type" value="Genomic_DNA"/>
</dbReference>
<gene>
    <name evidence="1" type="ORF">KsCSTR_17320</name>
</gene>
<dbReference type="AlphaFoldDB" id="A0A6G7GNU9"/>
<protein>
    <submittedName>
        <fullName evidence="1">Uncharacterized protein</fullName>
    </submittedName>
</protein>
<proteinExistence type="predicted"/>
<organism evidence="1 2">
    <name type="scientific">Kuenenia stuttgartiensis</name>
    <dbReference type="NCBI Taxonomy" id="174633"/>
    <lineage>
        <taxon>Bacteria</taxon>
        <taxon>Pseudomonadati</taxon>
        <taxon>Planctomycetota</taxon>
        <taxon>Candidatus Brocadiia</taxon>
        <taxon>Candidatus Brocadiales</taxon>
        <taxon>Candidatus Brocadiaceae</taxon>
        <taxon>Candidatus Kuenenia</taxon>
    </lineage>
</organism>
<accession>A0A6G7GNU9</accession>